<proteinExistence type="predicted"/>
<evidence type="ECO:0000313" key="3">
    <source>
        <dbReference type="Proteomes" id="UP001152607"/>
    </source>
</evidence>
<comment type="caution">
    <text evidence="2">The sequence shown here is derived from an EMBL/GenBank/DDBJ whole genome shotgun (WGS) entry which is preliminary data.</text>
</comment>
<evidence type="ECO:0000256" key="1">
    <source>
        <dbReference type="SAM" id="MobiDB-lite"/>
    </source>
</evidence>
<gene>
    <name evidence="2" type="ORF">PDIGIT_LOCUS5003</name>
</gene>
<sequence length="263" mass="29065">MIIIRVNIESLDTPLFAQTLVDNYIYTTEKMATQSAPPPESPLKDSATSTGAVLQIDFAWSKFRNIVSEKNGKQLTPVYIQHFRPFKPQLRVEDVATKTQISTSVINNISIAAECSINGKSIEIKPLRKLKTAYNYLSTTLSSTGKPIPISWVATSDMKTWDFVCIDSTTQDPIAKLSANWWAIKQVGKFYFEQSAATLPKEVRDEVVSIGLTILYVMMTRMNNPFALVGAAFAKTGKVESDTSTEDAGPQTKPDDGTKAKQV</sequence>
<dbReference type="OrthoDB" id="4725912at2759"/>
<name>A0A9W4XKL0_9PLEO</name>
<accession>A0A9W4XKL0</accession>
<feature type="region of interest" description="Disordered" evidence="1">
    <location>
        <begin position="239"/>
        <end position="263"/>
    </location>
</feature>
<reference evidence="2" key="1">
    <citation type="submission" date="2023-01" db="EMBL/GenBank/DDBJ databases">
        <authorList>
            <person name="Van Ghelder C."/>
            <person name="Rancurel C."/>
        </authorList>
    </citation>
    <scope>NUCLEOTIDE SEQUENCE</scope>
    <source>
        <strain evidence="2">CNCM I-4278</strain>
    </source>
</reference>
<dbReference type="AlphaFoldDB" id="A0A9W4XKL0"/>
<evidence type="ECO:0000313" key="2">
    <source>
        <dbReference type="EMBL" id="CAI6331974.1"/>
    </source>
</evidence>
<dbReference type="Proteomes" id="UP001152607">
    <property type="component" value="Unassembled WGS sequence"/>
</dbReference>
<dbReference type="EMBL" id="CAOQHR010000003">
    <property type="protein sequence ID" value="CAI6331974.1"/>
    <property type="molecule type" value="Genomic_DNA"/>
</dbReference>
<feature type="compositionally biased region" description="Basic and acidic residues" evidence="1">
    <location>
        <begin position="253"/>
        <end position="263"/>
    </location>
</feature>
<keyword evidence="3" id="KW-1185">Reference proteome</keyword>
<protein>
    <submittedName>
        <fullName evidence="2">Uncharacterized protein</fullName>
    </submittedName>
</protein>
<organism evidence="2 3">
    <name type="scientific">Periconia digitata</name>
    <dbReference type="NCBI Taxonomy" id="1303443"/>
    <lineage>
        <taxon>Eukaryota</taxon>
        <taxon>Fungi</taxon>
        <taxon>Dikarya</taxon>
        <taxon>Ascomycota</taxon>
        <taxon>Pezizomycotina</taxon>
        <taxon>Dothideomycetes</taxon>
        <taxon>Pleosporomycetidae</taxon>
        <taxon>Pleosporales</taxon>
        <taxon>Massarineae</taxon>
        <taxon>Periconiaceae</taxon>
        <taxon>Periconia</taxon>
    </lineage>
</organism>